<dbReference type="SUPFAM" id="SSF52540">
    <property type="entry name" value="P-loop containing nucleoside triphosphate hydrolases"/>
    <property type="match status" value="2"/>
</dbReference>
<keyword evidence="7" id="KW-1185">Reference proteome</keyword>
<evidence type="ECO:0000256" key="3">
    <source>
        <dbReference type="ARBA" id="ARBA00022741"/>
    </source>
</evidence>
<keyword evidence="3" id="KW-0547">Nucleotide-binding</keyword>
<dbReference type="Proteomes" id="UP001442841">
    <property type="component" value="Chromosome"/>
</dbReference>
<evidence type="ECO:0000256" key="1">
    <source>
        <dbReference type="ARBA" id="ARBA00005417"/>
    </source>
</evidence>
<dbReference type="InterPro" id="IPR017871">
    <property type="entry name" value="ABC_transporter-like_CS"/>
</dbReference>
<evidence type="ECO:0000259" key="5">
    <source>
        <dbReference type="PROSITE" id="PS50893"/>
    </source>
</evidence>
<gene>
    <name evidence="6" type="ORF">AADG42_18815</name>
</gene>
<protein>
    <submittedName>
        <fullName evidence="6">ATP-binding cassette domain-containing protein</fullName>
    </submittedName>
</protein>
<evidence type="ECO:0000256" key="2">
    <source>
        <dbReference type="ARBA" id="ARBA00022448"/>
    </source>
</evidence>
<dbReference type="InterPro" id="IPR003593">
    <property type="entry name" value="AAA+_ATPase"/>
</dbReference>
<organism evidence="6 7">
    <name type="scientific">Ammonicoccus fulvus</name>
    <dbReference type="NCBI Taxonomy" id="3138240"/>
    <lineage>
        <taxon>Bacteria</taxon>
        <taxon>Bacillati</taxon>
        <taxon>Actinomycetota</taxon>
        <taxon>Actinomycetes</taxon>
        <taxon>Propionibacteriales</taxon>
        <taxon>Propionibacteriaceae</taxon>
        <taxon>Ammonicoccus</taxon>
    </lineage>
</organism>
<reference evidence="6 7" key="1">
    <citation type="submission" date="2024-04" db="EMBL/GenBank/DDBJ databases">
        <title>Isolation of an actinomycete strain from pig manure.</title>
        <authorList>
            <person name="Gong T."/>
            <person name="Yu Z."/>
            <person name="An M."/>
            <person name="Wei C."/>
            <person name="Yang W."/>
            <person name="Liu L."/>
        </authorList>
    </citation>
    <scope>NUCLEOTIDE SEQUENCE [LARGE SCALE GENOMIC DNA]</scope>
    <source>
        <strain evidence="6 7">ZF39</strain>
    </source>
</reference>
<evidence type="ECO:0000256" key="4">
    <source>
        <dbReference type="ARBA" id="ARBA00022840"/>
    </source>
</evidence>
<accession>A0ABZ3FV73</accession>
<dbReference type="Gene3D" id="3.40.50.300">
    <property type="entry name" value="P-loop containing nucleotide triphosphate hydrolases"/>
    <property type="match status" value="2"/>
</dbReference>
<proteinExistence type="inferred from homology"/>
<keyword evidence="4 6" id="KW-0067">ATP-binding</keyword>
<feature type="domain" description="ABC transporter" evidence="5">
    <location>
        <begin position="3"/>
        <end position="237"/>
    </location>
</feature>
<dbReference type="EMBL" id="CP154795">
    <property type="protein sequence ID" value="XAN09282.1"/>
    <property type="molecule type" value="Genomic_DNA"/>
</dbReference>
<dbReference type="InterPro" id="IPR015856">
    <property type="entry name" value="ABC_transpr_CbiO/EcfA_su"/>
</dbReference>
<dbReference type="InterPro" id="IPR003439">
    <property type="entry name" value="ABC_transporter-like_ATP-bd"/>
</dbReference>
<dbReference type="PANTHER" id="PTHR43553">
    <property type="entry name" value="HEAVY METAL TRANSPORTER"/>
    <property type="match status" value="1"/>
</dbReference>
<dbReference type="InterPro" id="IPR050095">
    <property type="entry name" value="ECF_ABC_transporter_ATP-bd"/>
</dbReference>
<comment type="similarity">
    <text evidence="1">Belongs to the ABC transporter superfamily.</text>
</comment>
<dbReference type="Pfam" id="PF00005">
    <property type="entry name" value="ABC_tran"/>
    <property type="match status" value="2"/>
</dbReference>
<dbReference type="SMART" id="SM00382">
    <property type="entry name" value="AAA"/>
    <property type="match status" value="2"/>
</dbReference>
<dbReference type="InterPro" id="IPR027417">
    <property type="entry name" value="P-loop_NTPase"/>
</dbReference>
<dbReference type="PROSITE" id="PS50893">
    <property type="entry name" value="ABC_TRANSPORTER_2"/>
    <property type="match status" value="2"/>
</dbReference>
<name>A0ABZ3FV73_9ACTN</name>
<evidence type="ECO:0000313" key="6">
    <source>
        <dbReference type="EMBL" id="XAN09282.1"/>
    </source>
</evidence>
<evidence type="ECO:0000313" key="7">
    <source>
        <dbReference type="Proteomes" id="UP001442841"/>
    </source>
</evidence>
<dbReference type="RefSeq" id="WP_425310735.1">
    <property type="nucleotide sequence ID" value="NZ_CP154795.1"/>
</dbReference>
<keyword evidence="2" id="KW-0813">Transport</keyword>
<dbReference type="CDD" id="cd03225">
    <property type="entry name" value="ABC_cobalt_CbiO_domain1"/>
    <property type="match status" value="2"/>
</dbReference>
<feature type="domain" description="ABC transporter" evidence="5">
    <location>
        <begin position="260"/>
        <end position="489"/>
    </location>
</feature>
<dbReference type="GO" id="GO:0005524">
    <property type="term" value="F:ATP binding"/>
    <property type="evidence" value="ECO:0007669"/>
    <property type="project" value="UniProtKB-KW"/>
</dbReference>
<dbReference type="PROSITE" id="PS00211">
    <property type="entry name" value="ABC_TRANSPORTER_1"/>
    <property type="match status" value="2"/>
</dbReference>
<sequence length="489" mass="52483">MRISLNGWGWRHAARRDWAVRDVSLTVEPGERVLLLGASGSGKSTLLHALAGVLGGSDEGDEAGSLLIDGRHPTRLRGQIGLVLQDPQASVVLARVGDDVAFGLENRGVPRDEIWPRVREALDTVGLDLPLDHSTSALSGGQQQRLAIAGALAMRTPVLLLDEPTANLDPDGITEVRDAVAAIGHDTTLIVVEHRVDTWADVVDRVIVLGRGGGLLADGPPARVFAEHRDTLLDAGVWVPGADLPDLGIPAPPNNREALLVADDLVIGYAPGKPVRSNIDLSLPAAVSTVITGHNGAGKSTLALTLAGLMPRLDGTIRVAESLQPPPRRRRFGRTPQPHNPATWRSTDLITRIGTVFQHPEHQFVAPTVRDELAVGLRALDWDQPSVTARVDELLELLHLTRLAAANPFSLSGGEKRRLSVGTVLATSPQLIFLDEPTFGQDRRTWIDLVRLIGEILREGRAVVSVTHDAAYLDALGQQRIHLAEEVPA</sequence>